<reference evidence="8 9" key="1">
    <citation type="journal article" date="2020" name="ISME J.">
        <title>Uncovering the hidden diversity of litter-decomposition mechanisms in mushroom-forming fungi.</title>
        <authorList>
            <person name="Floudas D."/>
            <person name="Bentzer J."/>
            <person name="Ahren D."/>
            <person name="Johansson T."/>
            <person name="Persson P."/>
            <person name="Tunlid A."/>
        </authorList>
    </citation>
    <scope>NUCLEOTIDE SEQUENCE [LARGE SCALE GENOMIC DNA]</scope>
    <source>
        <strain evidence="8 9">CBS 406.79</strain>
    </source>
</reference>
<dbReference type="InterPro" id="IPR002048">
    <property type="entry name" value="EF_hand_dom"/>
</dbReference>
<name>A0A8H5HYN9_9AGAR</name>
<dbReference type="InterPro" id="IPR018247">
    <property type="entry name" value="EF_Hand_1_Ca_BS"/>
</dbReference>
<evidence type="ECO:0000256" key="4">
    <source>
        <dbReference type="ARBA" id="ARBA00022737"/>
    </source>
</evidence>
<comment type="subcellular location">
    <subcellularLocation>
        <location evidence="1">Cytoplasm</location>
    </subcellularLocation>
</comment>
<keyword evidence="3" id="KW-0479">Metal-binding</keyword>
<dbReference type="AlphaFoldDB" id="A0A8H5HYN9"/>
<dbReference type="Pfam" id="PF13499">
    <property type="entry name" value="EF-hand_7"/>
    <property type="match status" value="1"/>
</dbReference>
<dbReference type="Proteomes" id="UP000518752">
    <property type="component" value="Unassembled WGS sequence"/>
</dbReference>
<organism evidence="8 9">
    <name type="scientific">Collybiopsis confluens</name>
    <dbReference type="NCBI Taxonomy" id="2823264"/>
    <lineage>
        <taxon>Eukaryota</taxon>
        <taxon>Fungi</taxon>
        <taxon>Dikarya</taxon>
        <taxon>Basidiomycota</taxon>
        <taxon>Agaricomycotina</taxon>
        <taxon>Agaricomycetes</taxon>
        <taxon>Agaricomycetidae</taxon>
        <taxon>Agaricales</taxon>
        <taxon>Marasmiineae</taxon>
        <taxon>Omphalotaceae</taxon>
        <taxon>Collybiopsis</taxon>
    </lineage>
</organism>
<feature type="region of interest" description="Disordered" evidence="6">
    <location>
        <begin position="34"/>
        <end position="58"/>
    </location>
</feature>
<accession>A0A8H5HYN9</accession>
<protein>
    <recommendedName>
        <fullName evidence="7">EF-hand domain-containing protein</fullName>
    </recommendedName>
</protein>
<dbReference type="OrthoDB" id="186625at2759"/>
<evidence type="ECO:0000259" key="7">
    <source>
        <dbReference type="PROSITE" id="PS50222"/>
    </source>
</evidence>
<keyword evidence="5" id="KW-0106">Calcium</keyword>
<dbReference type="EMBL" id="JAACJN010000008">
    <property type="protein sequence ID" value="KAF5391804.1"/>
    <property type="molecule type" value="Genomic_DNA"/>
</dbReference>
<feature type="domain" description="EF-hand" evidence="7">
    <location>
        <begin position="79"/>
        <end position="114"/>
    </location>
</feature>
<dbReference type="InterPro" id="IPR051426">
    <property type="entry name" value="Peflin/Sorcin_CaBP"/>
</dbReference>
<comment type="caution">
    <text evidence="8">The sequence shown here is derived from an EMBL/GenBank/DDBJ whole genome shotgun (WGS) entry which is preliminary data.</text>
</comment>
<keyword evidence="4" id="KW-0677">Repeat</keyword>
<evidence type="ECO:0000256" key="1">
    <source>
        <dbReference type="ARBA" id="ARBA00004496"/>
    </source>
</evidence>
<evidence type="ECO:0000313" key="9">
    <source>
        <dbReference type="Proteomes" id="UP000518752"/>
    </source>
</evidence>
<gene>
    <name evidence="8" type="ORF">D9757_001786</name>
</gene>
<proteinExistence type="predicted"/>
<dbReference type="GO" id="GO:0005737">
    <property type="term" value="C:cytoplasm"/>
    <property type="evidence" value="ECO:0007669"/>
    <property type="project" value="UniProtKB-SubCell"/>
</dbReference>
<evidence type="ECO:0000313" key="8">
    <source>
        <dbReference type="EMBL" id="KAF5391804.1"/>
    </source>
</evidence>
<evidence type="ECO:0000256" key="6">
    <source>
        <dbReference type="SAM" id="MobiDB-lite"/>
    </source>
</evidence>
<dbReference type="PROSITE" id="PS50222">
    <property type="entry name" value="EF_HAND_2"/>
    <property type="match status" value="2"/>
</dbReference>
<dbReference type="InterPro" id="IPR011992">
    <property type="entry name" value="EF-hand-dom_pair"/>
</dbReference>
<dbReference type="SUPFAM" id="SSF47473">
    <property type="entry name" value="EF-hand"/>
    <property type="match status" value="1"/>
</dbReference>
<dbReference type="GO" id="GO:0048306">
    <property type="term" value="F:calcium-dependent protein binding"/>
    <property type="evidence" value="ECO:0007669"/>
    <property type="project" value="UniProtKB-ARBA"/>
</dbReference>
<dbReference type="SMART" id="SM00054">
    <property type="entry name" value="EFh"/>
    <property type="match status" value="4"/>
</dbReference>
<evidence type="ECO:0000256" key="5">
    <source>
        <dbReference type="ARBA" id="ARBA00022837"/>
    </source>
</evidence>
<keyword evidence="9" id="KW-1185">Reference proteome</keyword>
<sequence length="253" mass="28192">MTVEGKETTHRPGSHLFAHTFFCSSSIMYQQPPTYGSGSHYHQQRHGGSVHSTHSTYNPNSRYSARPAGYGYQAAPPPGVDPTLWTYFTGVDADHSGSITANELQQALVNGNWTKFDLDTVKMLMSIFDVDRSGTINYNEFAGLWKYIQDWQNVFRHFDRDQSGTIEGRELSEALRSFGYNLSPNLLRLVETKYASAPVAGYGPPPGITFDRFVRACVVVKTLTEAFQKADVAGSGYVQFSYEQFMSIVLSAP</sequence>
<evidence type="ECO:0000256" key="3">
    <source>
        <dbReference type="ARBA" id="ARBA00022723"/>
    </source>
</evidence>
<evidence type="ECO:0000256" key="2">
    <source>
        <dbReference type="ARBA" id="ARBA00022490"/>
    </source>
</evidence>
<dbReference type="PANTHER" id="PTHR46212:SF3">
    <property type="entry name" value="GH27120P"/>
    <property type="match status" value="1"/>
</dbReference>
<dbReference type="CDD" id="cd16180">
    <property type="entry name" value="EFh_PEF_Group_I"/>
    <property type="match status" value="1"/>
</dbReference>
<dbReference type="PANTHER" id="PTHR46212">
    <property type="entry name" value="PEFLIN"/>
    <property type="match status" value="1"/>
</dbReference>
<dbReference type="Gene3D" id="6.10.140.900">
    <property type="match status" value="1"/>
</dbReference>
<dbReference type="PROSITE" id="PS00018">
    <property type="entry name" value="EF_HAND_1"/>
    <property type="match status" value="2"/>
</dbReference>
<dbReference type="GO" id="GO:0005509">
    <property type="term" value="F:calcium ion binding"/>
    <property type="evidence" value="ECO:0007669"/>
    <property type="project" value="InterPro"/>
</dbReference>
<dbReference type="Gene3D" id="1.10.238.10">
    <property type="entry name" value="EF-hand"/>
    <property type="match status" value="1"/>
</dbReference>
<feature type="domain" description="EF-hand" evidence="7">
    <location>
        <begin position="146"/>
        <end position="181"/>
    </location>
</feature>
<keyword evidence="2" id="KW-0963">Cytoplasm</keyword>
<dbReference type="Pfam" id="PF13405">
    <property type="entry name" value="EF-hand_6"/>
    <property type="match status" value="1"/>
</dbReference>